<reference evidence="2" key="1">
    <citation type="submission" date="2016-10" db="EMBL/GenBank/DDBJ databases">
        <authorList>
            <person name="Varghese N."/>
            <person name="Submissions S."/>
        </authorList>
    </citation>
    <scope>NUCLEOTIDE SEQUENCE [LARGE SCALE GENOMIC DNA]</scope>
    <source>
        <strain evidence="2">DSM 44498</strain>
    </source>
</reference>
<accession>A0A1H4Y501</accession>
<dbReference type="EMBL" id="FNSV01000005">
    <property type="protein sequence ID" value="SED12064.1"/>
    <property type="molecule type" value="Genomic_DNA"/>
</dbReference>
<evidence type="ECO:0000313" key="2">
    <source>
        <dbReference type="Proteomes" id="UP000183561"/>
    </source>
</evidence>
<evidence type="ECO:0000313" key="1">
    <source>
        <dbReference type="EMBL" id="SED12064.1"/>
    </source>
</evidence>
<dbReference type="AlphaFoldDB" id="A0A1H4Y501"/>
<protein>
    <submittedName>
        <fullName evidence="1">Uncharacterized protein</fullName>
    </submittedName>
</protein>
<keyword evidence="2" id="KW-1185">Reference proteome</keyword>
<dbReference type="Proteomes" id="UP000183561">
    <property type="component" value="Unassembled WGS sequence"/>
</dbReference>
<name>A0A1H4Y501_9NOCA</name>
<proteinExistence type="predicted"/>
<gene>
    <name evidence="1" type="ORF">SAMN04490239_6897</name>
</gene>
<sequence>MSEELSVKQVVAQGTAMALGRVEVESGGPFMSVATVSMNTK</sequence>
<organism evidence="1 2">
    <name type="scientific">Rhodococcus koreensis</name>
    <dbReference type="NCBI Taxonomy" id="99653"/>
    <lineage>
        <taxon>Bacteria</taxon>
        <taxon>Bacillati</taxon>
        <taxon>Actinomycetota</taxon>
        <taxon>Actinomycetes</taxon>
        <taxon>Mycobacteriales</taxon>
        <taxon>Nocardiaceae</taxon>
        <taxon>Rhodococcus</taxon>
    </lineage>
</organism>